<feature type="transmembrane region" description="Helical" evidence="6">
    <location>
        <begin position="84"/>
        <end position="106"/>
    </location>
</feature>
<feature type="transmembrane region" description="Helical" evidence="6">
    <location>
        <begin position="50"/>
        <end position="72"/>
    </location>
</feature>
<evidence type="ECO:0000256" key="1">
    <source>
        <dbReference type="ARBA" id="ARBA00004651"/>
    </source>
</evidence>
<dbReference type="Gene3D" id="1.20.1250.20">
    <property type="entry name" value="MFS general substrate transporter like domains"/>
    <property type="match status" value="1"/>
</dbReference>
<keyword evidence="8" id="KW-1185">Reference proteome</keyword>
<protein>
    <submittedName>
        <fullName evidence="7">Putative drug antiporter protein</fullName>
    </submittedName>
</protein>
<comment type="subcellular location">
    <subcellularLocation>
        <location evidence="1">Cell membrane</location>
        <topology evidence="1">Multi-pass membrane protein</topology>
    </subcellularLocation>
</comment>
<dbReference type="GO" id="GO:0022857">
    <property type="term" value="F:transmembrane transporter activity"/>
    <property type="evidence" value="ECO:0007669"/>
    <property type="project" value="InterPro"/>
</dbReference>
<dbReference type="RefSeq" id="WP_203908445.1">
    <property type="nucleotide sequence ID" value="NZ_BONY01000013.1"/>
</dbReference>
<keyword evidence="2" id="KW-1003">Cell membrane</keyword>
<evidence type="ECO:0000256" key="2">
    <source>
        <dbReference type="ARBA" id="ARBA00022475"/>
    </source>
</evidence>
<proteinExistence type="predicted"/>
<feature type="transmembrane region" description="Helical" evidence="6">
    <location>
        <begin position="306"/>
        <end position="323"/>
    </location>
</feature>
<sequence>MQTVAAYRRVLGSPTMRRFLPAMGVSALGDGMSVVVIAWLAITIAPAEQAGAWTALALAAFSLPATVGALAFGRIARRLSGAKLVACDATLRAAALGAVAVLGATGQLTPPLYVALLGVSSLWHAWGLAGMYTLVAEALPSDDHVVGNSLLGTGTQTAYIVGPALAGLLVPAIGPAGAIGVDALSWAVLAAVSWTIAGPTRSHAEAAKGDWRALFRYPQLLGLVLITCAFFFLYGPVEVALPVHVVLDEHGSAAMLGAFWAVFGIGAVVGGLAAATLRNRPLGTVVVFIIVGWGLALLPLGLSGRLVPGLIGFAVGGVIYGPFTSVTSAMVQRTSPPELLSRVLATRGALTIPATSLGALAGGPLVGWLGARETLLASAIATVALGLGVGVAQLRSSQNGTAVAEPTVSG</sequence>
<feature type="transmembrane region" description="Helical" evidence="6">
    <location>
        <begin position="375"/>
        <end position="394"/>
    </location>
</feature>
<keyword evidence="3 6" id="KW-0812">Transmembrane</keyword>
<name>A0A8J3Q783_9ACTN</name>
<reference evidence="7" key="1">
    <citation type="submission" date="2021-01" db="EMBL/GenBank/DDBJ databases">
        <title>Whole genome shotgun sequence of Rhizocola hellebori NBRC 109834.</title>
        <authorList>
            <person name="Komaki H."/>
            <person name="Tamura T."/>
        </authorList>
    </citation>
    <scope>NUCLEOTIDE SEQUENCE</scope>
    <source>
        <strain evidence="7">NBRC 109834</strain>
    </source>
</reference>
<dbReference type="Pfam" id="PF07690">
    <property type="entry name" value="MFS_1"/>
    <property type="match status" value="1"/>
</dbReference>
<keyword evidence="4 6" id="KW-1133">Transmembrane helix</keyword>
<dbReference type="PANTHER" id="PTHR23513">
    <property type="entry name" value="INTEGRAL MEMBRANE EFFLUX PROTEIN-RELATED"/>
    <property type="match status" value="1"/>
</dbReference>
<dbReference type="AlphaFoldDB" id="A0A8J3Q783"/>
<evidence type="ECO:0000313" key="7">
    <source>
        <dbReference type="EMBL" id="GIH04567.1"/>
    </source>
</evidence>
<dbReference type="EMBL" id="BONY01000013">
    <property type="protein sequence ID" value="GIH04567.1"/>
    <property type="molecule type" value="Genomic_DNA"/>
</dbReference>
<feature type="transmembrane region" description="Helical" evidence="6">
    <location>
        <begin position="157"/>
        <end position="177"/>
    </location>
</feature>
<evidence type="ECO:0000256" key="6">
    <source>
        <dbReference type="SAM" id="Phobius"/>
    </source>
</evidence>
<organism evidence="7 8">
    <name type="scientific">Rhizocola hellebori</name>
    <dbReference type="NCBI Taxonomy" id="1392758"/>
    <lineage>
        <taxon>Bacteria</taxon>
        <taxon>Bacillati</taxon>
        <taxon>Actinomycetota</taxon>
        <taxon>Actinomycetes</taxon>
        <taxon>Micromonosporales</taxon>
        <taxon>Micromonosporaceae</taxon>
        <taxon>Rhizocola</taxon>
    </lineage>
</organism>
<evidence type="ECO:0000256" key="5">
    <source>
        <dbReference type="ARBA" id="ARBA00023136"/>
    </source>
</evidence>
<evidence type="ECO:0000256" key="4">
    <source>
        <dbReference type="ARBA" id="ARBA00022989"/>
    </source>
</evidence>
<comment type="caution">
    <text evidence="7">The sequence shown here is derived from an EMBL/GenBank/DDBJ whole genome shotgun (WGS) entry which is preliminary data.</text>
</comment>
<keyword evidence="5 6" id="KW-0472">Membrane</keyword>
<evidence type="ECO:0000313" key="8">
    <source>
        <dbReference type="Proteomes" id="UP000612899"/>
    </source>
</evidence>
<dbReference type="CDD" id="cd06173">
    <property type="entry name" value="MFS_MefA_like"/>
    <property type="match status" value="1"/>
</dbReference>
<dbReference type="InterPro" id="IPR036259">
    <property type="entry name" value="MFS_trans_sf"/>
</dbReference>
<dbReference type="InterPro" id="IPR011701">
    <property type="entry name" value="MFS"/>
</dbReference>
<feature type="transmembrane region" description="Helical" evidence="6">
    <location>
        <begin position="20"/>
        <end position="44"/>
    </location>
</feature>
<dbReference type="SUPFAM" id="SSF103473">
    <property type="entry name" value="MFS general substrate transporter"/>
    <property type="match status" value="1"/>
</dbReference>
<feature type="transmembrane region" description="Helical" evidence="6">
    <location>
        <begin position="254"/>
        <end position="275"/>
    </location>
</feature>
<feature type="transmembrane region" description="Helical" evidence="6">
    <location>
        <begin position="214"/>
        <end position="234"/>
    </location>
</feature>
<feature type="transmembrane region" description="Helical" evidence="6">
    <location>
        <begin position="282"/>
        <end position="300"/>
    </location>
</feature>
<accession>A0A8J3Q783</accession>
<dbReference type="GO" id="GO:0005886">
    <property type="term" value="C:plasma membrane"/>
    <property type="evidence" value="ECO:0007669"/>
    <property type="project" value="UniProtKB-SubCell"/>
</dbReference>
<evidence type="ECO:0000256" key="3">
    <source>
        <dbReference type="ARBA" id="ARBA00022692"/>
    </source>
</evidence>
<gene>
    <name evidence="7" type="ORF">Rhe02_26340</name>
</gene>
<feature type="transmembrane region" description="Helical" evidence="6">
    <location>
        <begin position="344"/>
        <end position="369"/>
    </location>
</feature>
<dbReference type="PANTHER" id="PTHR23513:SF6">
    <property type="entry name" value="MAJOR FACILITATOR SUPERFAMILY ASSOCIATED DOMAIN-CONTAINING PROTEIN"/>
    <property type="match status" value="1"/>
</dbReference>
<dbReference type="Proteomes" id="UP000612899">
    <property type="component" value="Unassembled WGS sequence"/>
</dbReference>